<dbReference type="EMBL" id="JAWJWF010000002">
    <property type="protein sequence ID" value="KAK6637703.1"/>
    <property type="molecule type" value="Genomic_DNA"/>
</dbReference>
<dbReference type="InterPro" id="IPR004367">
    <property type="entry name" value="Cyclin_C-dom"/>
</dbReference>
<dbReference type="Proteomes" id="UP001359485">
    <property type="component" value="Unassembled WGS sequence"/>
</dbReference>
<gene>
    <name evidence="3" type="ORF">RUM44_008125</name>
</gene>
<feature type="region of interest" description="Disordered" evidence="1">
    <location>
        <begin position="129"/>
        <end position="168"/>
    </location>
</feature>
<feature type="region of interest" description="Disordered" evidence="1">
    <location>
        <begin position="38"/>
        <end position="59"/>
    </location>
</feature>
<feature type="compositionally biased region" description="Basic and acidic residues" evidence="1">
    <location>
        <begin position="147"/>
        <end position="168"/>
    </location>
</feature>
<sequence>MSRLRIEAEPPGPVETWFRNVLIEHLRQLGGTLNSCRETRKKTQSGISRGKSSEVSGLPEPDFIRIPPSVIATACICSAVRGLKMSSADIALKSVCQLLNLRSAEEVESVISRIEVAFQAEAAAFQQAQVPAKGPTGHQNVQTSSTPKEEDTVDGHPETPTDIQDVHF</sequence>
<dbReference type="Gene3D" id="1.10.472.10">
    <property type="entry name" value="Cyclin-like"/>
    <property type="match status" value="1"/>
</dbReference>
<evidence type="ECO:0000313" key="3">
    <source>
        <dbReference type="EMBL" id="KAK6637703.1"/>
    </source>
</evidence>
<evidence type="ECO:0000259" key="2">
    <source>
        <dbReference type="Pfam" id="PF02984"/>
    </source>
</evidence>
<name>A0ABR1B7Q0_POLSC</name>
<evidence type="ECO:0000313" key="4">
    <source>
        <dbReference type="Proteomes" id="UP001359485"/>
    </source>
</evidence>
<reference evidence="3 4" key="1">
    <citation type="submission" date="2023-09" db="EMBL/GenBank/DDBJ databases">
        <title>Genomes of two closely related lineages of the louse Polyplax serrata with different host specificities.</title>
        <authorList>
            <person name="Martinu J."/>
            <person name="Tarabai H."/>
            <person name="Stefka J."/>
            <person name="Hypsa V."/>
        </authorList>
    </citation>
    <scope>NUCLEOTIDE SEQUENCE [LARGE SCALE GENOMIC DNA]</scope>
    <source>
        <strain evidence="3">98ZLc_SE</strain>
    </source>
</reference>
<keyword evidence="4" id="KW-1185">Reference proteome</keyword>
<feature type="compositionally biased region" description="Polar residues" evidence="1">
    <location>
        <begin position="137"/>
        <end position="146"/>
    </location>
</feature>
<proteinExistence type="predicted"/>
<protein>
    <recommendedName>
        <fullName evidence="2">Cyclin C-terminal domain-containing protein</fullName>
    </recommendedName>
</protein>
<organism evidence="3 4">
    <name type="scientific">Polyplax serrata</name>
    <name type="common">Common mouse louse</name>
    <dbReference type="NCBI Taxonomy" id="468196"/>
    <lineage>
        <taxon>Eukaryota</taxon>
        <taxon>Metazoa</taxon>
        <taxon>Ecdysozoa</taxon>
        <taxon>Arthropoda</taxon>
        <taxon>Hexapoda</taxon>
        <taxon>Insecta</taxon>
        <taxon>Pterygota</taxon>
        <taxon>Neoptera</taxon>
        <taxon>Paraneoptera</taxon>
        <taxon>Psocodea</taxon>
        <taxon>Troctomorpha</taxon>
        <taxon>Phthiraptera</taxon>
        <taxon>Anoplura</taxon>
        <taxon>Polyplacidae</taxon>
        <taxon>Polyplax</taxon>
    </lineage>
</organism>
<evidence type="ECO:0000256" key="1">
    <source>
        <dbReference type="SAM" id="MobiDB-lite"/>
    </source>
</evidence>
<feature type="domain" description="Cyclin C-terminal" evidence="2">
    <location>
        <begin position="57"/>
        <end position="125"/>
    </location>
</feature>
<dbReference type="Pfam" id="PF02984">
    <property type="entry name" value="Cyclin_C"/>
    <property type="match status" value="1"/>
</dbReference>
<comment type="caution">
    <text evidence="3">The sequence shown here is derived from an EMBL/GenBank/DDBJ whole genome shotgun (WGS) entry which is preliminary data.</text>
</comment>
<accession>A0ABR1B7Q0</accession>